<evidence type="ECO:0000313" key="1">
    <source>
        <dbReference type="EMBL" id="KAJ1909074.1"/>
    </source>
</evidence>
<dbReference type="OrthoDB" id="2285833at2759"/>
<protein>
    <submittedName>
        <fullName evidence="1">Uncharacterized protein</fullName>
    </submittedName>
</protein>
<accession>A0A9W7ZIR4</accession>
<name>A0A9W7ZIR4_9FUNG</name>
<sequence>ASDIIPEFAHRSTDQLKNGYFTALPIPSIGMPKKLFGLEHIQLIYTMHANVAKASTKTKYPVVWAIDVEWPYLITKNILLYRLRRNVNTKLTTAMGNIINGNSYDKVTHKVVELLLKLHLAPQREQKYFQKRHHNEGVTNRPGQESHTTPVSIPEPSVKRIALLSRIMARVLQESNLLESNDEFQASFPSIVLSITELRILRLVYKHLRPYMVPKGEPNYLRLYMMVFGNQLLNLCGYSRFAKAYTPVVSSASTHSLTLEFGALFQLFKKIPVFTSSDITSLCIAISKKHSTFSCLFDMEAIKKVCKKNGLEFIYRMDITPANDCCLVGTTVRRRQQSKYEARKQYTNPKPPPSILTRTSRFEDSPEHVEQGFEQKRLIVAGTDYGVVTLATTVAHTFQQLEDIIEGKFVKLGKPILIKAKDIQWKARLYQYSKRLERVKK</sequence>
<dbReference type="Proteomes" id="UP001150538">
    <property type="component" value="Unassembled WGS sequence"/>
</dbReference>
<gene>
    <name evidence="1" type="ORF">H4219_006446</name>
</gene>
<proteinExistence type="predicted"/>
<dbReference type="EMBL" id="JANBPU010000827">
    <property type="protein sequence ID" value="KAJ1909074.1"/>
    <property type="molecule type" value="Genomic_DNA"/>
</dbReference>
<dbReference type="AlphaFoldDB" id="A0A9W7ZIR4"/>
<keyword evidence="2" id="KW-1185">Reference proteome</keyword>
<feature type="non-terminal residue" evidence="1">
    <location>
        <position position="441"/>
    </location>
</feature>
<feature type="non-terminal residue" evidence="1">
    <location>
        <position position="1"/>
    </location>
</feature>
<reference evidence="1" key="1">
    <citation type="submission" date="2022-07" db="EMBL/GenBank/DDBJ databases">
        <title>Phylogenomic reconstructions and comparative analyses of Kickxellomycotina fungi.</title>
        <authorList>
            <person name="Reynolds N.K."/>
            <person name="Stajich J.E."/>
            <person name="Barry K."/>
            <person name="Grigoriev I.V."/>
            <person name="Crous P."/>
            <person name="Smith M.E."/>
        </authorList>
    </citation>
    <scope>NUCLEOTIDE SEQUENCE</scope>
    <source>
        <strain evidence="1">NBRC 100468</strain>
    </source>
</reference>
<evidence type="ECO:0000313" key="2">
    <source>
        <dbReference type="Proteomes" id="UP001150538"/>
    </source>
</evidence>
<comment type="caution">
    <text evidence="1">The sequence shown here is derived from an EMBL/GenBank/DDBJ whole genome shotgun (WGS) entry which is preliminary data.</text>
</comment>
<organism evidence="1 2">
    <name type="scientific">Mycoemilia scoparia</name>
    <dbReference type="NCBI Taxonomy" id="417184"/>
    <lineage>
        <taxon>Eukaryota</taxon>
        <taxon>Fungi</taxon>
        <taxon>Fungi incertae sedis</taxon>
        <taxon>Zoopagomycota</taxon>
        <taxon>Kickxellomycotina</taxon>
        <taxon>Kickxellomycetes</taxon>
        <taxon>Kickxellales</taxon>
        <taxon>Kickxellaceae</taxon>
        <taxon>Mycoemilia</taxon>
    </lineage>
</organism>